<name>A0AAX4KEH2_9TREE</name>
<sequence>MSQPSPKTTTDQAYWNLPDTIAPIQVLPDRFTKPADAQVENLKGKESDPSRMGVFVCLLDDKPHLHPSLISLHKHRLNIHHIPLPPDPSNDLPIPQSSSTLRPSEPPQTDEDISMTATSPTPAEATLTTQRKPEADAQVEWFMWKFSEEEENRRKSYLPLA</sequence>
<keyword evidence="3" id="KW-1185">Reference proteome</keyword>
<dbReference type="EMBL" id="CP144089">
    <property type="protein sequence ID" value="WWD04726.1"/>
    <property type="molecule type" value="Genomic_DNA"/>
</dbReference>
<accession>A0AAX4KEH2</accession>
<protein>
    <submittedName>
        <fullName evidence="2">Uncharacterized protein</fullName>
    </submittedName>
</protein>
<dbReference type="KEGG" id="ker:91101601"/>
<evidence type="ECO:0000313" key="2">
    <source>
        <dbReference type="EMBL" id="WWD04726.1"/>
    </source>
</evidence>
<dbReference type="AlphaFoldDB" id="A0AAX4KEH2"/>
<evidence type="ECO:0000256" key="1">
    <source>
        <dbReference type="SAM" id="MobiDB-lite"/>
    </source>
</evidence>
<dbReference type="RefSeq" id="XP_066082693.1">
    <property type="nucleotide sequence ID" value="XM_066226596.1"/>
</dbReference>
<feature type="compositionally biased region" description="Polar residues" evidence="1">
    <location>
        <begin position="115"/>
        <end position="130"/>
    </location>
</feature>
<dbReference type="GeneID" id="91101601"/>
<gene>
    <name evidence="2" type="ORF">V865_002797</name>
</gene>
<dbReference type="Proteomes" id="UP001358614">
    <property type="component" value="Chromosome 1"/>
</dbReference>
<feature type="region of interest" description="Disordered" evidence="1">
    <location>
        <begin position="82"/>
        <end position="134"/>
    </location>
</feature>
<evidence type="ECO:0000313" key="3">
    <source>
        <dbReference type="Proteomes" id="UP001358614"/>
    </source>
</evidence>
<reference evidence="2 3" key="1">
    <citation type="submission" date="2024-01" db="EMBL/GenBank/DDBJ databases">
        <title>Comparative genomics of Cryptococcus and Kwoniella reveals pathogenesis evolution and contrasting modes of karyotype evolution via chromosome fusion or intercentromeric recombination.</title>
        <authorList>
            <person name="Coelho M.A."/>
            <person name="David-Palma M."/>
            <person name="Shea T."/>
            <person name="Bowers K."/>
            <person name="McGinley-Smith S."/>
            <person name="Mohammad A.W."/>
            <person name="Gnirke A."/>
            <person name="Yurkov A.M."/>
            <person name="Nowrousian M."/>
            <person name="Sun S."/>
            <person name="Cuomo C.A."/>
            <person name="Heitman J."/>
        </authorList>
    </citation>
    <scope>NUCLEOTIDE SEQUENCE [LARGE SCALE GENOMIC DNA]</scope>
    <source>
        <strain evidence="2 3">PYCC6329</strain>
    </source>
</reference>
<organism evidence="2 3">
    <name type="scientific">Kwoniella europaea PYCC6329</name>
    <dbReference type="NCBI Taxonomy" id="1423913"/>
    <lineage>
        <taxon>Eukaryota</taxon>
        <taxon>Fungi</taxon>
        <taxon>Dikarya</taxon>
        <taxon>Basidiomycota</taxon>
        <taxon>Agaricomycotina</taxon>
        <taxon>Tremellomycetes</taxon>
        <taxon>Tremellales</taxon>
        <taxon>Cryptococcaceae</taxon>
        <taxon>Kwoniella</taxon>
    </lineage>
</organism>
<proteinExistence type="predicted"/>